<name>A0A3N0YVM1_ANAGA</name>
<comment type="similarity">
    <text evidence="4">Belongs to the HARBI1 family.</text>
</comment>
<evidence type="ECO:0000256" key="3">
    <source>
        <dbReference type="ARBA" id="ARBA00004496"/>
    </source>
</evidence>
<dbReference type="InterPro" id="IPR045249">
    <property type="entry name" value="HARBI1-like"/>
</dbReference>
<evidence type="ECO:0000256" key="9">
    <source>
        <dbReference type="ARBA" id="ARBA00022801"/>
    </source>
</evidence>
<keyword evidence="8" id="KW-0479">Metal-binding</keyword>
<organism evidence="14 15">
    <name type="scientific">Anabarilius grahami</name>
    <name type="common">Kanglang fish</name>
    <name type="synonym">Barilius grahami</name>
    <dbReference type="NCBI Taxonomy" id="495550"/>
    <lineage>
        <taxon>Eukaryota</taxon>
        <taxon>Metazoa</taxon>
        <taxon>Chordata</taxon>
        <taxon>Craniata</taxon>
        <taxon>Vertebrata</taxon>
        <taxon>Euteleostomi</taxon>
        <taxon>Actinopterygii</taxon>
        <taxon>Neopterygii</taxon>
        <taxon>Teleostei</taxon>
        <taxon>Ostariophysi</taxon>
        <taxon>Cypriniformes</taxon>
        <taxon>Xenocyprididae</taxon>
        <taxon>Xenocypridinae</taxon>
        <taxon>Xenocypridinae incertae sedis</taxon>
        <taxon>Anabarilius</taxon>
    </lineage>
</organism>
<dbReference type="GO" id="GO:0005737">
    <property type="term" value="C:cytoplasm"/>
    <property type="evidence" value="ECO:0007669"/>
    <property type="project" value="UniProtKB-SubCell"/>
</dbReference>
<dbReference type="PANTHER" id="PTHR22930">
    <property type="match status" value="1"/>
</dbReference>
<proteinExistence type="inferred from homology"/>
<protein>
    <recommendedName>
        <fullName evidence="5">Putative nuclease HARBI1</fullName>
    </recommendedName>
    <alternativeName>
        <fullName evidence="11">Harbinger transposase-derived nuclease</fullName>
    </alternativeName>
</protein>
<reference evidence="14 15" key="1">
    <citation type="submission" date="2018-10" db="EMBL/GenBank/DDBJ databases">
        <title>Genome assembly for a Yunnan-Guizhou Plateau 3E fish, Anabarilius grahami (Regan), and its evolutionary and genetic applications.</title>
        <authorList>
            <person name="Jiang W."/>
        </authorList>
    </citation>
    <scope>NUCLEOTIDE SEQUENCE [LARGE SCALE GENOMIC DNA]</scope>
    <source>
        <strain evidence="14">AG-KIZ</strain>
        <tissue evidence="14">Muscle</tissue>
    </source>
</reference>
<evidence type="ECO:0000256" key="6">
    <source>
        <dbReference type="ARBA" id="ARBA00022490"/>
    </source>
</evidence>
<dbReference type="OrthoDB" id="2415966at2759"/>
<dbReference type="GO" id="GO:0004518">
    <property type="term" value="F:nuclease activity"/>
    <property type="evidence" value="ECO:0007669"/>
    <property type="project" value="UniProtKB-KW"/>
</dbReference>
<dbReference type="Proteomes" id="UP000281406">
    <property type="component" value="Unassembled WGS sequence"/>
</dbReference>
<keyword evidence="6" id="KW-0963">Cytoplasm</keyword>
<comment type="caution">
    <text evidence="14">The sequence shown here is derived from an EMBL/GenBank/DDBJ whole genome shotgun (WGS) entry which is preliminary data.</text>
</comment>
<gene>
    <name evidence="14" type="ORF">DPX16_19039</name>
</gene>
<dbReference type="AlphaFoldDB" id="A0A3N0YVM1"/>
<keyword evidence="7" id="KW-0540">Nuclease</keyword>
<evidence type="ECO:0000259" key="13">
    <source>
        <dbReference type="Pfam" id="PF13359"/>
    </source>
</evidence>
<dbReference type="InterPro" id="IPR027806">
    <property type="entry name" value="HARBI1_dom"/>
</dbReference>
<comment type="function">
    <text evidence="12">Transposase-derived protein that may have nuclease activity. Does not have transposase activity.</text>
</comment>
<accession>A0A3N0YVM1</accession>
<evidence type="ECO:0000256" key="4">
    <source>
        <dbReference type="ARBA" id="ARBA00006958"/>
    </source>
</evidence>
<dbReference type="Pfam" id="PF13359">
    <property type="entry name" value="DDE_Tnp_4"/>
    <property type="match status" value="1"/>
</dbReference>
<evidence type="ECO:0000313" key="15">
    <source>
        <dbReference type="Proteomes" id="UP000281406"/>
    </source>
</evidence>
<dbReference type="GO" id="GO:0016787">
    <property type="term" value="F:hydrolase activity"/>
    <property type="evidence" value="ECO:0007669"/>
    <property type="project" value="UniProtKB-KW"/>
</dbReference>
<evidence type="ECO:0000256" key="12">
    <source>
        <dbReference type="ARBA" id="ARBA00045850"/>
    </source>
</evidence>
<keyword evidence="15" id="KW-1185">Reference proteome</keyword>
<evidence type="ECO:0000256" key="11">
    <source>
        <dbReference type="ARBA" id="ARBA00030126"/>
    </source>
</evidence>
<evidence type="ECO:0000256" key="5">
    <source>
        <dbReference type="ARBA" id="ARBA00015519"/>
    </source>
</evidence>
<sequence>MAGVVHRHHHFARRGYRQRVYVERTKPLEQYTTEELYVRFRFGKADIEYLVNLLRPKLQHRTQRSHGLSVEDQSLIALRFYACGTFYQVVGDYMGVVKSAVCDVVRDVSIALASLVNEFVSFPKDNQIAQAKRSFFLLGNMPNTIGAIDCTHVHIQAPRENEWEFINRKGRHSINVQLVCDADLIITNCVVKWPGSVHDARILRESALYRDLQTNRPDGIILGDSAYPLLPRLMTPFLTENTPAQARFNTAHCRARCAIERLNGVLKRRFACLKLPESGTTESMQHNPCLFENHSDLTLSLIGHVLYEYGEDELVGKFEKVLFSLNFPGAGESDRMTMTFVFDVIASGGERSSGWCRRAAVCLGRASRRAPGERVKKGAACGRLDERFLSVH</sequence>
<dbReference type="InterPro" id="IPR026103">
    <property type="entry name" value="HARBI1_animal"/>
</dbReference>
<evidence type="ECO:0000256" key="7">
    <source>
        <dbReference type="ARBA" id="ARBA00022722"/>
    </source>
</evidence>
<dbReference type="GO" id="GO:0046872">
    <property type="term" value="F:metal ion binding"/>
    <property type="evidence" value="ECO:0007669"/>
    <property type="project" value="UniProtKB-KW"/>
</dbReference>
<comment type="cofactor">
    <cofactor evidence="1">
        <name>a divalent metal cation</name>
        <dbReference type="ChEBI" id="CHEBI:60240"/>
    </cofactor>
</comment>
<dbReference type="GO" id="GO:0005634">
    <property type="term" value="C:nucleus"/>
    <property type="evidence" value="ECO:0007669"/>
    <property type="project" value="UniProtKB-SubCell"/>
</dbReference>
<keyword evidence="9" id="KW-0378">Hydrolase</keyword>
<dbReference type="PANTHER" id="PTHR22930:SF267">
    <property type="entry name" value="NUCLEASE HARBI1-RELATED"/>
    <property type="match status" value="1"/>
</dbReference>
<evidence type="ECO:0000256" key="8">
    <source>
        <dbReference type="ARBA" id="ARBA00022723"/>
    </source>
</evidence>
<comment type="subcellular location">
    <subcellularLocation>
        <location evidence="3">Cytoplasm</location>
    </subcellularLocation>
    <subcellularLocation>
        <location evidence="2">Nucleus</location>
    </subcellularLocation>
</comment>
<keyword evidence="10" id="KW-0539">Nucleus</keyword>
<evidence type="ECO:0000256" key="2">
    <source>
        <dbReference type="ARBA" id="ARBA00004123"/>
    </source>
</evidence>
<dbReference type="PRINTS" id="PR02086">
    <property type="entry name" value="PUTNUCHARBI1"/>
</dbReference>
<evidence type="ECO:0000256" key="10">
    <source>
        <dbReference type="ARBA" id="ARBA00023242"/>
    </source>
</evidence>
<evidence type="ECO:0000256" key="1">
    <source>
        <dbReference type="ARBA" id="ARBA00001968"/>
    </source>
</evidence>
<dbReference type="EMBL" id="RJVU01021200">
    <property type="protein sequence ID" value="ROL50235.1"/>
    <property type="molecule type" value="Genomic_DNA"/>
</dbReference>
<evidence type="ECO:0000313" key="14">
    <source>
        <dbReference type="EMBL" id="ROL50235.1"/>
    </source>
</evidence>
<feature type="domain" description="DDE Tnp4" evidence="13">
    <location>
        <begin position="148"/>
        <end position="278"/>
    </location>
</feature>